<comment type="caution">
    <text evidence="1">The sequence shown here is derived from an EMBL/GenBank/DDBJ whole genome shotgun (WGS) entry which is preliminary data.</text>
</comment>
<name>A0A5B7F6B0_PORTR</name>
<gene>
    <name evidence="1" type="ORF">E2C01_035605</name>
</gene>
<organism evidence="1 2">
    <name type="scientific">Portunus trituberculatus</name>
    <name type="common">Swimming crab</name>
    <name type="synonym">Neptunus trituberculatus</name>
    <dbReference type="NCBI Taxonomy" id="210409"/>
    <lineage>
        <taxon>Eukaryota</taxon>
        <taxon>Metazoa</taxon>
        <taxon>Ecdysozoa</taxon>
        <taxon>Arthropoda</taxon>
        <taxon>Crustacea</taxon>
        <taxon>Multicrustacea</taxon>
        <taxon>Malacostraca</taxon>
        <taxon>Eumalacostraca</taxon>
        <taxon>Eucarida</taxon>
        <taxon>Decapoda</taxon>
        <taxon>Pleocyemata</taxon>
        <taxon>Brachyura</taxon>
        <taxon>Eubrachyura</taxon>
        <taxon>Portunoidea</taxon>
        <taxon>Portunidae</taxon>
        <taxon>Portuninae</taxon>
        <taxon>Portunus</taxon>
    </lineage>
</organism>
<dbReference type="Proteomes" id="UP000324222">
    <property type="component" value="Unassembled WGS sequence"/>
</dbReference>
<proteinExistence type="predicted"/>
<dbReference type="AlphaFoldDB" id="A0A5B7F6B0"/>
<sequence>MERDGREAAHHQCCRFCEGLAVGLSSKQMFMFHVRQFVDYDSLVAMTSVSSYKCPSEAPPLPSPSGPTLSSPSFLVLPLLLFTLYHTRAPSSPALLHQPFLSTREVDILVRSGVSLSPRVPAADWPSGY</sequence>
<evidence type="ECO:0000313" key="1">
    <source>
        <dbReference type="EMBL" id="MPC41992.1"/>
    </source>
</evidence>
<reference evidence="1 2" key="1">
    <citation type="submission" date="2019-05" db="EMBL/GenBank/DDBJ databases">
        <title>Another draft genome of Portunus trituberculatus and its Hox gene families provides insights of decapod evolution.</title>
        <authorList>
            <person name="Jeong J.-H."/>
            <person name="Song I."/>
            <person name="Kim S."/>
            <person name="Choi T."/>
            <person name="Kim D."/>
            <person name="Ryu S."/>
            <person name="Kim W."/>
        </authorList>
    </citation>
    <scope>NUCLEOTIDE SEQUENCE [LARGE SCALE GENOMIC DNA]</scope>
    <source>
        <tissue evidence="1">Muscle</tissue>
    </source>
</reference>
<accession>A0A5B7F6B0</accession>
<dbReference type="EMBL" id="VSRR010005266">
    <property type="protein sequence ID" value="MPC41992.1"/>
    <property type="molecule type" value="Genomic_DNA"/>
</dbReference>
<keyword evidence="2" id="KW-1185">Reference proteome</keyword>
<evidence type="ECO:0000313" key="2">
    <source>
        <dbReference type="Proteomes" id="UP000324222"/>
    </source>
</evidence>
<protein>
    <submittedName>
        <fullName evidence="1">Uncharacterized protein</fullName>
    </submittedName>
</protein>